<dbReference type="Proteomes" id="UP000242320">
    <property type="component" value="Unassembled WGS sequence"/>
</dbReference>
<organism evidence="3 4">
    <name type="scientific">Mycolicibacterium vulneris</name>
    <dbReference type="NCBI Taxonomy" id="547163"/>
    <lineage>
        <taxon>Bacteria</taxon>
        <taxon>Bacillati</taxon>
        <taxon>Actinomycetota</taxon>
        <taxon>Actinomycetes</taxon>
        <taxon>Mycobacteriales</taxon>
        <taxon>Mycobacteriaceae</taxon>
        <taxon>Mycolicibacterium</taxon>
    </lineage>
</organism>
<accession>A0A1X2LC72</accession>
<keyword evidence="4" id="KW-1185">Reference proteome</keyword>
<evidence type="ECO:0000259" key="2">
    <source>
        <dbReference type="Pfam" id="PF11795"/>
    </source>
</evidence>
<dbReference type="Pfam" id="PF11795">
    <property type="entry name" value="DUF3322"/>
    <property type="match status" value="1"/>
</dbReference>
<evidence type="ECO:0000259" key="1">
    <source>
        <dbReference type="Pfam" id="PF09983"/>
    </source>
</evidence>
<dbReference type="EMBL" id="NCXM01000003">
    <property type="protein sequence ID" value="OSC31547.1"/>
    <property type="molecule type" value="Genomic_DNA"/>
</dbReference>
<name>A0A1X2LC72_9MYCO</name>
<comment type="caution">
    <text evidence="3">The sequence shown here is derived from an EMBL/GenBank/DDBJ whole genome shotgun (WGS) entry which is preliminary data.</text>
</comment>
<proteinExistence type="predicted"/>
<dbReference type="InterPro" id="IPR024534">
    <property type="entry name" value="JetD_C"/>
</dbReference>
<dbReference type="InterPro" id="IPR024537">
    <property type="entry name" value="DUF3322"/>
</dbReference>
<evidence type="ECO:0000313" key="3">
    <source>
        <dbReference type="EMBL" id="OSC31547.1"/>
    </source>
</evidence>
<gene>
    <name evidence="3" type="ORF">B8W69_03615</name>
</gene>
<dbReference type="AlphaFoldDB" id="A0A1X2LC72"/>
<protein>
    <recommendedName>
        <fullName evidence="5">DUF3322 and DUF2220 domain-containing protein</fullName>
    </recommendedName>
</protein>
<feature type="domain" description="DUF3322" evidence="2">
    <location>
        <begin position="25"/>
        <end position="210"/>
    </location>
</feature>
<sequence>MPAHRQPPRCGDAAVMLSVEAAIGELRRRCADLWLHWALGQDGPWPLKLNLKAPQGTLFDDHVIAATAWAGSWRSAIDEQRIPGRIVTAARRARRLGTHALPITWVIDDLDSALSVADPDIVASYELAADRFAQALATPEVAWNLLSDIPFKSGKTIAGLDDDEWATALTAATHLVAVGPGDATVLRQIRIPGVHSKWIEQNATLLCAMLGTDSEGADPLTRLIARLGLDAKQTRLQVTLACPRLRAHAAGLRRFQTTIPILNDTVLAPAIILIVENEAPGQTLDLDLGGVAVIGGLGKAAPILAQLNWIHTAERLVYWGDIDRAGLAILASVRQAGLSVSSILMDETVLDAHRGAWHTTGTQQATDTIPAELTDNEAALYQRLNAYHGEHGRELQLEQEHLPKSMVDNVIQESTVASADLPT</sequence>
<dbReference type="Pfam" id="PF09983">
    <property type="entry name" value="JetD_C"/>
    <property type="match status" value="1"/>
</dbReference>
<evidence type="ECO:0008006" key="5">
    <source>
        <dbReference type="Google" id="ProtNLM"/>
    </source>
</evidence>
<evidence type="ECO:0000313" key="4">
    <source>
        <dbReference type="Proteomes" id="UP000242320"/>
    </source>
</evidence>
<feature type="domain" description="Wadjet protein JetD C-terminal" evidence="1">
    <location>
        <begin position="228"/>
        <end position="409"/>
    </location>
</feature>
<reference evidence="3 4" key="1">
    <citation type="submission" date="2017-04" db="EMBL/GenBank/DDBJ databases">
        <title>The new phylogeny of genus Mycobacterium.</title>
        <authorList>
            <person name="Tortoli E."/>
            <person name="Trovato A."/>
            <person name="Cirillo D.M."/>
        </authorList>
    </citation>
    <scope>NUCLEOTIDE SEQUENCE [LARGE SCALE GENOMIC DNA]</scope>
    <source>
        <strain evidence="3 4">DSM 45247</strain>
    </source>
</reference>